<keyword evidence="2" id="KW-1185">Reference proteome</keyword>
<dbReference type="OrthoDB" id="3344688at2759"/>
<dbReference type="PANTHER" id="PTHR11439:SF440">
    <property type="entry name" value="INTEGRASE CATALYTIC DOMAIN-CONTAINING PROTEIN"/>
    <property type="match status" value="1"/>
</dbReference>
<reference evidence="1" key="1">
    <citation type="submission" date="2021-03" db="EMBL/GenBank/DDBJ databases">
        <title>Draft genome sequence of rust myrtle Austropuccinia psidii MF-1, a brazilian biotype.</title>
        <authorList>
            <person name="Quecine M.C."/>
            <person name="Pachon D.M.R."/>
            <person name="Bonatelli M.L."/>
            <person name="Correr F.H."/>
            <person name="Franceschini L.M."/>
            <person name="Leite T.F."/>
            <person name="Margarido G.R.A."/>
            <person name="Almeida C.A."/>
            <person name="Ferrarezi J.A."/>
            <person name="Labate C.A."/>
        </authorList>
    </citation>
    <scope>NUCLEOTIDE SEQUENCE</scope>
    <source>
        <strain evidence="1">MF-1</strain>
    </source>
</reference>
<dbReference type="EMBL" id="AVOT02097443">
    <property type="protein sequence ID" value="MBW0575997.1"/>
    <property type="molecule type" value="Genomic_DNA"/>
</dbReference>
<dbReference type="PANTHER" id="PTHR11439">
    <property type="entry name" value="GAG-POL-RELATED RETROTRANSPOSON"/>
    <property type="match status" value="1"/>
</dbReference>
<name>A0A9Q3K812_9BASI</name>
<evidence type="ECO:0000313" key="2">
    <source>
        <dbReference type="Proteomes" id="UP000765509"/>
    </source>
</evidence>
<organism evidence="1 2">
    <name type="scientific">Austropuccinia psidii MF-1</name>
    <dbReference type="NCBI Taxonomy" id="1389203"/>
    <lineage>
        <taxon>Eukaryota</taxon>
        <taxon>Fungi</taxon>
        <taxon>Dikarya</taxon>
        <taxon>Basidiomycota</taxon>
        <taxon>Pucciniomycotina</taxon>
        <taxon>Pucciniomycetes</taxon>
        <taxon>Pucciniales</taxon>
        <taxon>Sphaerophragmiaceae</taxon>
        <taxon>Austropuccinia</taxon>
    </lineage>
</organism>
<sequence length="283" mass="32205">MNSNIIISFIDPSYTGTITLTQVHYIDSLIESYGMSNCKYTVTPLIPNVHLEASSRTDQEFAPLKINYRSAFLENPGIQHWKDFMHVLKYLKYASEIGLVYKRNTSKLPVAYSDADWGNCSVTRRYPTGYLILFNGNLVIWKTIKQPTASLSSAEAEYQLLTDLTSELLWFKPFSEEINIFTMTRAILVHEDNQGCINNANSDCNTNTCCMKHINIQLNFIWDLTEKKIIQLTYTPTENMLADFVTKSVSHPAIRRAMQELRLLTMGNKGGVEICDLSQSVSN</sequence>
<evidence type="ECO:0008006" key="3">
    <source>
        <dbReference type="Google" id="ProtNLM"/>
    </source>
</evidence>
<gene>
    <name evidence="1" type="ORF">O181_115712</name>
</gene>
<dbReference type="Proteomes" id="UP000765509">
    <property type="component" value="Unassembled WGS sequence"/>
</dbReference>
<protein>
    <recommendedName>
        <fullName evidence="3">Reverse transcriptase Ty1/copia-type domain-containing protein</fullName>
    </recommendedName>
</protein>
<evidence type="ECO:0000313" key="1">
    <source>
        <dbReference type="EMBL" id="MBW0575997.1"/>
    </source>
</evidence>
<dbReference type="AlphaFoldDB" id="A0A9Q3K812"/>
<proteinExistence type="predicted"/>
<dbReference type="CDD" id="cd09272">
    <property type="entry name" value="RNase_HI_RT_Ty1"/>
    <property type="match status" value="1"/>
</dbReference>
<accession>A0A9Q3K812</accession>
<comment type="caution">
    <text evidence="1">The sequence shown here is derived from an EMBL/GenBank/DDBJ whole genome shotgun (WGS) entry which is preliminary data.</text>
</comment>